<comment type="caution">
    <text evidence="2">The sequence shown here is derived from an EMBL/GenBank/DDBJ whole genome shotgun (WGS) entry which is preliminary data.</text>
</comment>
<reference evidence="2" key="2">
    <citation type="submission" date="2020-10" db="EMBL/GenBank/DDBJ databases">
        <authorList>
            <person name="Peck L.D."/>
            <person name="Nowell R.W."/>
            <person name="Flood J."/>
            <person name="Ryan M.J."/>
            <person name="Barraclough T.G."/>
        </authorList>
    </citation>
    <scope>NUCLEOTIDE SEQUENCE</scope>
    <source>
        <strain evidence="2">IMI 127659i</strain>
    </source>
</reference>
<sequence>MLWFAPFWKGKVNEFWTAAEQKFCEKLASSGRKSIGQPWFEYEVDRIVYLHFMNLVEKTAKNILKCEIPGWPWEYISAKDVTTQQDKKSVVYERYLEKQKVAAIAAKKNESAMEGVEGPAAAASNNLNPTAPAFEPSAEATSLEDGEIATSEEVQTQTVNSGQLPRRRGRNNRGLHDSMFARGHGSGRGRGSARGSRRGRGTHQPGVDRQPSSEDEFEWKKDDQEPSDQNNETLGASGSHVTETTQEDVDMETPLFVVDLIALKGQGIESSSFAPTRPHITNEAMLEDISNNGSDLQKRSRLWDKVYGNIAIRDPIVGPFEMKIPDCIPTQVYISEERLAKANGTYLRDAQITFNRQERRLTVGFAAKQGPGSFPSRMEIVNIWQAVKQWIQEVCSEIPSCLDDVIYRMMRKPTAVSDEAYRHAYSNFKDDAWNMPPRLREIGQQFTAMRQQLEPLLSADFGQTRAGIHQWLNSQPNPLRAIDAATAEWLMACNAEDEAKVFQWCEGAKGIVKERQGDKGTILK</sequence>
<accession>A0A9P7KZY2</accession>
<feature type="compositionally biased region" description="Polar residues" evidence="1">
    <location>
        <begin position="152"/>
        <end position="163"/>
    </location>
</feature>
<evidence type="ECO:0000256" key="1">
    <source>
        <dbReference type="SAM" id="MobiDB-lite"/>
    </source>
</evidence>
<feature type="compositionally biased region" description="Polar residues" evidence="1">
    <location>
        <begin position="227"/>
        <end position="244"/>
    </location>
</feature>
<feature type="region of interest" description="Disordered" evidence="1">
    <location>
        <begin position="116"/>
        <end position="248"/>
    </location>
</feature>
<dbReference type="OrthoDB" id="5100351at2759"/>
<gene>
    <name evidence="2" type="ORF">H9Q72_012227</name>
</gene>
<dbReference type="EMBL" id="JADFTT010000634">
    <property type="protein sequence ID" value="KAG5759638.1"/>
    <property type="molecule type" value="Genomic_DNA"/>
</dbReference>
<reference evidence="2" key="1">
    <citation type="journal article" date="2020" name="bioRxiv">
        <title>Historical genomics reveals the evolutionary mechanisms behind multiple outbreaks of the host-specific coffee wilt pathogen Fusarium xylarioides.</title>
        <authorList>
            <person name="Peck D."/>
            <person name="Nowell R.W."/>
            <person name="Flood J."/>
            <person name="Ryan M.J."/>
            <person name="Barraclough T.G."/>
        </authorList>
    </citation>
    <scope>NUCLEOTIDE SEQUENCE</scope>
    <source>
        <strain evidence="2">IMI 127659i</strain>
    </source>
</reference>
<name>A0A9P7KZY2_9HYPO</name>
<dbReference type="Proteomes" id="UP000750502">
    <property type="component" value="Unassembled WGS sequence"/>
</dbReference>
<dbReference type="AlphaFoldDB" id="A0A9P7KZY2"/>
<evidence type="ECO:0000313" key="2">
    <source>
        <dbReference type="EMBL" id="KAG5759638.1"/>
    </source>
</evidence>
<protein>
    <submittedName>
        <fullName evidence="2">Uncharacterized protein</fullName>
    </submittedName>
</protein>
<proteinExistence type="predicted"/>
<organism evidence="2 3">
    <name type="scientific">Fusarium xylarioides</name>
    <dbReference type="NCBI Taxonomy" id="221167"/>
    <lineage>
        <taxon>Eukaryota</taxon>
        <taxon>Fungi</taxon>
        <taxon>Dikarya</taxon>
        <taxon>Ascomycota</taxon>
        <taxon>Pezizomycotina</taxon>
        <taxon>Sordariomycetes</taxon>
        <taxon>Hypocreomycetidae</taxon>
        <taxon>Hypocreales</taxon>
        <taxon>Nectriaceae</taxon>
        <taxon>Fusarium</taxon>
        <taxon>Fusarium fujikuroi species complex</taxon>
    </lineage>
</organism>
<evidence type="ECO:0000313" key="3">
    <source>
        <dbReference type="Proteomes" id="UP000750502"/>
    </source>
</evidence>
<keyword evidence="3" id="KW-1185">Reference proteome</keyword>